<evidence type="ECO:0000313" key="2">
    <source>
        <dbReference type="EMBL" id="BCD99350.1"/>
    </source>
</evidence>
<sequence length="188" mass="20455">MLKIKQSLTLIVSLLILINCSEGQAPLTDVPVTSQSPPASFEFEKILNNTEESSTLPTKADLNGDGLVDKMFWGRRNSNVPLSGVTPVNLWPEYAEVTHGSLRAIGVSYGADLGNFLIYDTNDTSVLDADAALSAKIIQHKNIGLIEEAVVSERAKGDVIVIPTEAGIDTYIFWNGLAFELYEPLDYP</sequence>
<dbReference type="RefSeq" id="WP_236984560.1">
    <property type="nucleotide sequence ID" value="NZ_AP023086.1"/>
</dbReference>
<evidence type="ECO:0000313" key="3">
    <source>
        <dbReference type="Proteomes" id="UP001320119"/>
    </source>
</evidence>
<gene>
    <name evidence="2" type="ORF">MARGE09_P3552</name>
</gene>
<dbReference type="KEGG" id="marq:MARGE09_P3552"/>
<dbReference type="AlphaFoldDB" id="A0AAN1WKP3"/>
<organism evidence="2 3">
    <name type="scientific">Marinagarivorans cellulosilyticus</name>
    <dbReference type="NCBI Taxonomy" id="2721545"/>
    <lineage>
        <taxon>Bacteria</taxon>
        <taxon>Pseudomonadati</taxon>
        <taxon>Pseudomonadota</taxon>
        <taxon>Gammaproteobacteria</taxon>
        <taxon>Cellvibrionales</taxon>
        <taxon>Cellvibrionaceae</taxon>
        <taxon>Marinagarivorans</taxon>
    </lineage>
</organism>
<feature type="chain" id="PRO_5043042763" evidence="1">
    <location>
        <begin position="26"/>
        <end position="188"/>
    </location>
</feature>
<feature type="signal peptide" evidence="1">
    <location>
        <begin position="1"/>
        <end position="25"/>
    </location>
</feature>
<keyword evidence="3" id="KW-1185">Reference proteome</keyword>
<reference evidence="2 3" key="1">
    <citation type="journal article" date="2022" name="IScience">
        <title>An ultrasensitive nanofiber-based assay for enzymatic hydrolysis and deep-sea microbial degradation of cellulose.</title>
        <authorList>
            <person name="Tsudome M."/>
            <person name="Tachioka M."/>
            <person name="Miyazaki M."/>
            <person name="Uchimura K."/>
            <person name="Tsuda M."/>
            <person name="Takaki Y."/>
            <person name="Deguchi S."/>
        </authorList>
    </citation>
    <scope>NUCLEOTIDE SEQUENCE [LARGE SCALE GENOMIC DNA]</scope>
    <source>
        <strain evidence="2 3">GE09</strain>
    </source>
</reference>
<evidence type="ECO:0000256" key="1">
    <source>
        <dbReference type="SAM" id="SignalP"/>
    </source>
</evidence>
<protein>
    <submittedName>
        <fullName evidence="2">Uncharacterized protein</fullName>
    </submittedName>
</protein>
<dbReference type="EMBL" id="AP023086">
    <property type="protein sequence ID" value="BCD99350.1"/>
    <property type="molecule type" value="Genomic_DNA"/>
</dbReference>
<name>A0AAN1WKP3_9GAMM</name>
<proteinExistence type="predicted"/>
<accession>A0AAN1WKP3</accession>
<keyword evidence="1" id="KW-0732">Signal</keyword>
<dbReference type="Proteomes" id="UP001320119">
    <property type="component" value="Chromosome"/>
</dbReference>